<reference evidence="7" key="1">
    <citation type="journal article" date="2019" name="Int. J. Syst. Evol. Microbiol.">
        <title>The Global Catalogue of Microorganisms (GCM) 10K type strain sequencing project: providing services to taxonomists for standard genome sequencing and annotation.</title>
        <authorList>
            <consortium name="The Broad Institute Genomics Platform"/>
            <consortium name="The Broad Institute Genome Sequencing Center for Infectious Disease"/>
            <person name="Wu L."/>
            <person name="Ma J."/>
        </authorList>
    </citation>
    <scope>NUCLEOTIDE SEQUENCE [LARGE SCALE GENOMIC DNA]</scope>
    <source>
        <strain evidence="7">JCM 4376</strain>
    </source>
</reference>
<proteinExistence type="predicted"/>
<evidence type="ECO:0000256" key="2">
    <source>
        <dbReference type="ARBA" id="ARBA00023163"/>
    </source>
</evidence>
<feature type="compositionally biased region" description="Basic and acidic residues" evidence="3">
    <location>
        <begin position="25"/>
        <end position="37"/>
    </location>
</feature>
<feature type="compositionally biased region" description="Low complexity" evidence="3">
    <location>
        <begin position="12"/>
        <end position="24"/>
    </location>
</feature>
<feature type="compositionally biased region" description="Basic residues" evidence="3">
    <location>
        <begin position="39"/>
        <end position="50"/>
    </location>
</feature>
<protein>
    <submittedName>
        <fullName evidence="6">RNA polymerase subunit sigma</fullName>
    </submittedName>
</protein>
<keyword evidence="4" id="KW-1133">Transmembrane helix</keyword>
<feature type="transmembrane region" description="Helical" evidence="4">
    <location>
        <begin position="148"/>
        <end position="169"/>
    </location>
</feature>
<gene>
    <name evidence="6" type="ORF">GCM10015535_40150</name>
</gene>
<name>A0ABQ2W1Y1_9ACTN</name>
<evidence type="ECO:0000256" key="4">
    <source>
        <dbReference type="SAM" id="Phobius"/>
    </source>
</evidence>
<keyword evidence="7" id="KW-1185">Reference proteome</keyword>
<keyword evidence="4" id="KW-0472">Membrane</keyword>
<evidence type="ECO:0000313" key="7">
    <source>
        <dbReference type="Proteomes" id="UP000660675"/>
    </source>
</evidence>
<evidence type="ECO:0000256" key="1">
    <source>
        <dbReference type="ARBA" id="ARBA00023015"/>
    </source>
</evidence>
<keyword evidence="1" id="KW-0805">Transcription regulation</keyword>
<evidence type="ECO:0000256" key="3">
    <source>
        <dbReference type="SAM" id="MobiDB-lite"/>
    </source>
</evidence>
<feature type="domain" description="Putative zinc-finger" evidence="5">
    <location>
        <begin position="60"/>
        <end position="88"/>
    </location>
</feature>
<dbReference type="Pfam" id="PF13490">
    <property type="entry name" value="zf-HC2"/>
    <property type="match status" value="1"/>
</dbReference>
<dbReference type="Gene3D" id="1.10.10.1320">
    <property type="entry name" value="Anti-sigma factor, zinc-finger domain"/>
    <property type="match status" value="1"/>
</dbReference>
<dbReference type="EMBL" id="BMTF01000013">
    <property type="protein sequence ID" value="GGV88587.1"/>
    <property type="molecule type" value="Genomic_DNA"/>
</dbReference>
<dbReference type="InterPro" id="IPR041916">
    <property type="entry name" value="Anti_sigma_zinc_sf"/>
</dbReference>
<dbReference type="Proteomes" id="UP000660675">
    <property type="component" value="Unassembled WGS sequence"/>
</dbReference>
<evidence type="ECO:0000313" key="6">
    <source>
        <dbReference type="EMBL" id="GGV88587.1"/>
    </source>
</evidence>
<keyword evidence="4" id="KW-0812">Transmembrane</keyword>
<evidence type="ECO:0000259" key="5">
    <source>
        <dbReference type="Pfam" id="PF13490"/>
    </source>
</evidence>
<keyword evidence="2" id="KW-0804">Transcription</keyword>
<dbReference type="InterPro" id="IPR027383">
    <property type="entry name" value="Znf_put"/>
</dbReference>
<accession>A0ABQ2W1Y1</accession>
<feature type="region of interest" description="Disordered" evidence="3">
    <location>
        <begin position="1"/>
        <end position="56"/>
    </location>
</feature>
<dbReference type="RefSeq" id="WP_189545123.1">
    <property type="nucleotide sequence ID" value="NZ_BMTF01000013.1"/>
</dbReference>
<sequence length="306" mass="32366">MNDDHEWEPFGLRPTSPSGPGSLSDPDRPRSPGEPRQPRSPHRSNRPRSLHRADDLSGHDAAGAYLLGVLDDAEAAGFEAHLAECELCAARLDELAGLEPVLATLARPPAAVPAARLVPHVPGQPGPRVLARLVDEVAAGRARRRRRAGYLVAAAVALIVGGPVFAVMASGGDGPPPRAAGPYPTGSTEDALPDRMPEEVRATDPLTEVEATIGMARKPWGTSTVLELGNVTGPQKCTLIAVSKTGEEEVVTSWSVPERGYGIEDSPYPGANHPLRVQGGTAMDRGDIDHFEVRTSEGRRLVEVDA</sequence>
<comment type="caution">
    <text evidence="6">The sequence shown here is derived from an EMBL/GenBank/DDBJ whole genome shotgun (WGS) entry which is preliminary data.</text>
</comment>
<organism evidence="6 7">
    <name type="scientific">Streptomyces gelaticus</name>
    <dbReference type="NCBI Taxonomy" id="285446"/>
    <lineage>
        <taxon>Bacteria</taxon>
        <taxon>Bacillati</taxon>
        <taxon>Actinomycetota</taxon>
        <taxon>Actinomycetes</taxon>
        <taxon>Kitasatosporales</taxon>
        <taxon>Streptomycetaceae</taxon>
        <taxon>Streptomyces</taxon>
    </lineage>
</organism>